<dbReference type="InterPro" id="IPR022812">
    <property type="entry name" value="Dynamin"/>
</dbReference>
<dbReference type="GO" id="GO:0140572">
    <property type="term" value="P:vacuole fission"/>
    <property type="evidence" value="ECO:0007669"/>
    <property type="project" value="EnsemblFungi"/>
</dbReference>
<sequence>MGSLEDMIPLLNKLQDLVFNTIGTDSIDLPQVVVVGSQSSGKSSVLENIVGKDFLPRGSGIVTRRPLILQLINISPSANIKTKSSIDKEQEWAEFSHNPGKRYTQFTEVRSEIENETFRVAGNNKGINRLPIQLKIFSPYVLNLTLVDLPGLTKNPVGDQPSDIERQVRSLIQDYIAKPNCIILAVTPANVDLVNSESLKLARQVDPQRKRTIGVLTKLDLMDHGTNALDILLGRVYPLKLGFIAVVNRSQQDIITNKSLKDSLRFERDFFCNHPIYKNISHLCGTPYLVKSLNIILMQHIREKLPDIKTKLITLIEQTRQAISSSDSHYLMAKNKGSALLYLINGFSNAFISSIDGTSSEISIKELCGGARIYYIFNNIFKHALNMIDPTENLTVQNIRTAIRNSSGPRSSLFIPGLAFDILVKPQIKLLEMPSRRCVELVYEECIKVSYACCNNELERYPRLQTKLIEIMSDLLRERLEPTSNYVESLILIQMAYINIDNPNFVDRMGLISSIFQYSKDKKNIKTDKKETDNKRRVSGSIIATNGTLESSRSVSNDLTNNITQNNTCPRETGIPCFELNSDLALQSGIFSNSTGNINSSDIKELFFNFFSNDKKEYTKSPQPLIPFSEKDLNTLKSPDNSISYDIVSLNKDSLDIADNGYDENITERQQLEVNLIRSLIISYFNTVRETIQDQVPKAIMHFLVNYCKECLQNRLVTELYREELFDDLLYEDETLRMEREKFQKLLNVYKQALKYINEIL</sequence>
<evidence type="ECO:0000256" key="3">
    <source>
        <dbReference type="RuleBase" id="RU003932"/>
    </source>
</evidence>
<dbReference type="InterPro" id="IPR030381">
    <property type="entry name" value="G_DYNAMIN_dom"/>
</dbReference>
<comment type="caution">
    <text evidence="6">The sequence shown here is derived from an EMBL/GenBank/DDBJ whole genome shotgun (WGS) entry which is preliminary data.</text>
</comment>
<keyword evidence="1 3" id="KW-0547">Nucleotide-binding</keyword>
<dbReference type="GO" id="GO:0015886">
    <property type="term" value="P:heme transport"/>
    <property type="evidence" value="ECO:0007669"/>
    <property type="project" value="EnsemblFungi"/>
</dbReference>
<evidence type="ECO:0000313" key="7">
    <source>
        <dbReference type="Proteomes" id="UP000054454"/>
    </source>
</evidence>
<evidence type="ECO:0008006" key="8">
    <source>
        <dbReference type="Google" id="ProtNLM"/>
    </source>
</evidence>
<evidence type="ECO:0000256" key="1">
    <source>
        <dbReference type="ARBA" id="ARBA00022741"/>
    </source>
</evidence>
<evidence type="ECO:0000259" key="4">
    <source>
        <dbReference type="PROSITE" id="PS51388"/>
    </source>
</evidence>
<keyword evidence="2 3" id="KW-0342">GTP-binding</keyword>
<dbReference type="GO" id="GO:0003924">
    <property type="term" value="F:GTPase activity"/>
    <property type="evidence" value="ECO:0007669"/>
    <property type="project" value="EnsemblFungi"/>
</dbReference>
<dbReference type="PROSITE" id="PS51718">
    <property type="entry name" value="G_DYNAMIN_2"/>
    <property type="match status" value="1"/>
</dbReference>
<organism evidence="6 7">
    <name type="scientific">Pneumocystis carinii (strain B80)</name>
    <name type="common">Rat pneumocystis pneumonia agent</name>
    <name type="synonym">Pneumocystis carinii f. sp. carinii</name>
    <dbReference type="NCBI Taxonomy" id="1408658"/>
    <lineage>
        <taxon>Eukaryota</taxon>
        <taxon>Fungi</taxon>
        <taxon>Dikarya</taxon>
        <taxon>Ascomycota</taxon>
        <taxon>Taphrinomycotina</taxon>
        <taxon>Pneumocystomycetes</taxon>
        <taxon>Pneumocystaceae</taxon>
        <taxon>Pneumocystis</taxon>
    </lineage>
</organism>
<accession>A0A0W4ZLS6</accession>
<gene>
    <name evidence="6" type="ORF">T552_01269</name>
</gene>
<dbReference type="FunFam" id="3.40.50.300:FF:000383">
    <property type="entry name" value="Dynamin-like gtpase dnm1"/>
    <property type="match status" value="1"/>
</dbReference>
<dbReference type="EMBL" id="LFVZ01000005">
    <property type="protein sequence ID" value="KTW29314.1"/>
    <property type="molecule type" value="Genomic_DNA"/>
</dbReference>
<dbReference type="SMART" id="SM00053">
    <property type="entry name" value="DYNc"/>
    <property type="match status" value="1"/>
</dbReference>
<evidence type="ECO:0000259" key="5">
    <source>
        <dbReference type="PROSITE" id="PS51718"/>
    </source>
</evidence>
<dbReference type="GO" id="GO:0016236">
    <property type="term" value="P:macroautophagy"/>
    <property type="evidence" value="ECO:0007669"/>
    <property type="project" value="EnsemblFungi"/>
</dbReference>
<dbReference type="GO" id="GO:0034643">
    <property type="term" value="P:establishment of mitochondrion localization, microtubule-mediated"/>
    <property type="evidence" value="ECO:0007669"/>
    <property type="project" value="EnsemblFungi"/>
</dbReference>
<dbReference type="GO" id="GO:0051260">
    <property type="term" value="P:protein homooligomerization"/>
    <property type="evidence" value="ECO:0007669"/>
    <property type="project" value="EnsemblFungi"/>
</dbReference>
<dbReference type="Gene3D" id="1.20.120.1240">
    <property type="entry name" value="Dynamin, middle domain"/>
    <property type="match status" value="2"/>
</dbReference>
<dbReference type="PROSITE" id="PS00410">
    <property type="entry name" value="G_DYNAMIN_1"/>
    <property type="match status" value="1"/>
</dbReference>
<dbReference type="GO" id="GO:0005525">
    <property type="term" value="F:GTP binding"/>
    <property type="evidence" value="ECO:0007669"/>
    <property type="project" value="UniProtKB-KW"/>
</dbReference>
<name>A0A0W4ZLS6_PNEC8</name>
<dbReference type="GO" id="GO:0005874">
    <property type="term" value="C:microtubule"/>
    <property type="evidence" value="ECO:0007669"/>
    <property type="project" value="TreeGrafter"/>
</dbReference>
<evidence type="ECO:0000313" key="6">
    <source>
        <dbReference type="EMBL" id="KTW29314.1"/>
    </source>
</evidence>
<evidence type="ECO:0000256" key="2">
    <source>
        <dbReference type="ARBA" id="ARBA00023134"/>
    </source>
</evidence>
<protein>
    <recommendedName>
        <fullName evidence="8">Dynamin GTPase</fullName>
    </recommendedName>
</protein>
<dbReference type="InterPro" id="IPR027417">
    <property type="entry name" value="P-loop_NTPase"/>
</dbReference>
<dbReference type="GO" id="GO:0016559">
    <property type="term" value="P:peroxisome fission"/>
    <property type="evidence" value="ECO:0007669"/>
    <property type="project" value="EnsemblFungi"/>
</dbReference>
<dbReference type="GeneID" id="28936060"/>
<dbReference type="OrthoDB" id="5061070at2759"/>
<dbReference type="RefSeq" id="XP_018226507.1">
    <property type="nucleotide sequence ID" value="XM_018369858.1"/>
</dbReference>
<dbReference type="GO" id="GO:0005777">
    <property type="term" value="C:peroxisome"/>
    <property type="evidence" value="ECO:0007669"/>
    <property type="project" value="EnsemblFungi"/>
</dbReference>
<dbReference type="Pfam" id="PF00350">
    <property type="entry name" value="Dynamin_N"/>
    <property type="match status" value="1"/>
</dbReference>
<dbReference type="SMART" id="SM00302">
    <property type="entry name" value="GED"/>
    <property type="match status" value="1"/>
</dbReference>
<dbReference type="GO" id="GO:0097753">
    <property type="term" value="P:membrane bending"/>
    <property type="evidence" value="ECO:0007669"/>
    <property type="project" value="EnsemblFungi"/>
</dbReference>
<dbReference type="GO" id="GO:0006897">
    <property type="term" value="P:endocytosis"/>
    <property type="evidence" value="ECO:0007669"/>
    <property type="project" value="TreeGrafter"/>
</dbReference>
<feature type="domain" description="GED" evidence="4">
    <location>
        <begin position="674"/>
        <end position="761"/>
    </location>
</feature>
<dbReference type="GO" id="GO:0048312">
    <property type="term" value="P:intracellular distribution of mitochondria"/>
    <property type="evidence" value="ECO:0007669"/>
    <property type="project" value="EnsemblFungi"/>
</dbReference>
<dbReference type="InterPro" id="IPR045063">
    <property type="entry name" value="Dynamin_N"/>
</dbReference>
<dbReference type="Gene3D" id="3.40.50.300">
    <property type="entry name" value="P-loop containing nucleotide triphosphate hydrolases"/>
    <property type="match status" value="1"/>
</dbReference>
<dbReference type="InterPro" id="IPR003130">
    <property type="entry name" value="GED"/>
</dbReference>
<feature type="domain" description="Dynamin-type G" evidence="5">
    <location>
        <begin position="26"/>
        <end position="306"/>
    </location>
</feature>
<dbReference type="InterPro" id="IPR019762">
    <property type="entry name" value="Dynamin_GTPase_CS"/>
</dbReference>
<dbReference type="InterPro" id="IPR000375">
    <property type="entry name" value="Dynamin_stalk"/>
</dbReference>
<proteinExistence type="inferred from homology"/>
<dbReference type="GO" id="GO:0005741">
    <property type="term" value="C:mitochondrial outer membrane"/>
    <property type="evidence" value="ECO:0007669"/>
    <property type="project" value="EnsemblFungi"/>
</dbReference>
<dbReference type="CDD" id="cd08771">
    <property type="entry name" value="DLP_1"/>
    <property type="match status" value="1"/>
</dbReference>
<dbReference type="AlphaFoldDB" id="A0A0W4ZLS6"/>
<dbReference type="PANTHER" id="PTHR11566:SF235">
    <property type="entry name" value="DYNAMIN-RELATED PROTEIN DNM1"/>
    <property type="match status" value="1"/>
</dbReference>
<dbReference type="PROSITE" id="PS51388">
    <property type="entry name" value="GED"/>
    <property type="match status" value="1"/>
</dbReference>
<keyword evidence="7" id="KW-1185">Reference proteome</keyword>
<dbReference type="GO" id="GO:0090149">
    <property type="term" value="P:mitochondrial membrane fission"/>
    <property type="evidence" value="ECO:0007669"/>
    <property type="project" value="EnsemblFungi"/>
</dbReference>
<dbReference type="InterPro" id="IPR020850">
    <property type="entry name" value="GED_dom"/>
</dbReference>
<dbReference type="VEuPathDB" id="FungiDB:T552_01269"/>
<comment type="similarity">
    <text evidence="3">Belongs to the TRAFAC class dynamin-like GTPase superfamily. Dynamin/Fzo/YdjA family.</text>
</comment>
<dbReference type="SUPFAM" id="SSF52540">
    <property type="entry name" value="P-loop containing nucleoside triphosphate hydrolases"/>
    <property type="match status" value="1"/>
</dbReference>
<dbReference type="PRINTS" id="PR00195">
    <property type="entry name" value="DYNAMIN"/>
</dbReference>
<dbReference type="GO" id="GO:0016050">
    <property type="term" value="P:vesicle organization"/>
    <property type="evidence" value="ECO:0007669"/>
    <property type="project" value="EnsemblFungi"/>
</dbReference>
<dbReference type="GO" id="GO:0008017">
    <property type="term" value="F:microtubule binding"/>
    <property type="evidence" value="ECO:0007669"/>
    <property type="project" value="TreeGrafter"/>
</dbReference>
<reference evidence="7" key="1">
    <citation type="journal article" date="2016" name="Nat. Commun.">
        <title>Genome analysis of three Pneumocystis species reveals adaptation mechanisms to life exclusively in mammalian hosts.</title>
        <authorList>
            <person name="Ma L."/>
            <person name="Chen Z."/>
            <person name="Huang D.W."/>
            <person name="Kutty G."/>
            <person name="Ishihara M."/>
            <person name="Wang H."/>
            <person name="Abouelleil A."/>
            <person name="Bishop L."/>
            <person name="Davey E."/>
            <person name="Deng R."/>
            <person name="Deng X."/>
            <person name="Fan L."/>
            <person name="Fantoni G."/>
            <person name="Fitzgerald M."/>
            <person name="Gogineni E."/>
            <person name="Goldberg J.M."/>
            <person name="Handley G."/>
            <person name="Hu X."/>
            <person name="Huber C."/>
            <person name="Jiao X."/>
            <person name="Jones K."/>
            <person name="Levin J.Z."/>
            <person name="Liu Y."/>
            <person name="Macdonald P."/>
            <person name="Melnikov A."/>
            <person name="Raley C."/>
            <person name="Sassi M."/>
            <person name="Sherman B.T."/>
            <person name="Song X."/>
            <person name="Sykes S."/>
            <person name="Tran B."/>
            <person name="Walsh L."/>
            <person name="Xia Y."/>
            <person name="Yang J."/>
            <person name="Young S."/>
            <person name="Zeng Q."/>
            <person name="Zheng X."/>
            <person name="Stephens R."/>
            <person name="Nusbaum C."/>
            <person name="Birren B.W."/>
            <person name="Azadi P."/>
            <person name="Lempicki R.A."/>
            <person name="Cuomo C.A."/>
            <person name="Kovacs J.A."/>
        </authorList>
    </citation>
    <scope>NUCLEOTIDE SEQUENCE [LARGE SCALE GENOMIC DNA]</scope>
    <source>
        <strain evidence="7">B80</strain>
    </source>
</reference>
<dbReference type="Proteomes" id="UP000054454">
    <property type="component" value="Unassembled WGS sequence"/>
</dbReference>
<dbReference type="GO" id="GO:0000001">
    <property type="term" value="P:mitochondrion inheritance"/>
    <property type="evidence" value="ECO:0007669"/>
    <property type="project" value="EnsemblFungi"/>
</dbReference>
<dbReference type="Pfam" id="PF01031">
    <property type="entry name" value="Dynamin_M"/>
    <property type="match status" value="1"/>
</dbReference>
<dbReference type="GO" id="GO:0005829">
    <property type="term" value="C:cytosol"/>
    <property type="evidence" value="ECO:0007669"/>
    <property type="project" value="EnsemblFungi"/>
</dbReference>
<dbReference type="PANTHER" id="PTHR11566">
    <property type="entry name" value="DYNAMIN"/>
    <property type="match status" value="1"/>
</dbReference>
<dbReference type="Pfam" id="PF02212">
    <property type="entry name" value="GED"/>
    <property type="match status" value="1"/>
</dbReference>
<dbReference type="GO" id="GO:0032153">
    <property type="term" value="C:cell division site"/>
    <property type="evidence" value="ECO:0007669"/>
    <property type="project" value="EnsemblFungi"/>
</dbReference>
<dbReference type="GO" id="GO:0042802">
    <property type="term" value="F:identical protein binding"/>
    <property type="evidence" value="ECO:0007669"/>
    <property type="project" value="EnsemblFungi"/>
</dbReference>
<dbReference type="InterPro" id="IPR001401">
    <property type="entry name" value="Dynamin_GTPase"/>
</dbReference>